<dbReference type="Pfam" id="PF01076">
    <property type="entry name" value="Mob_Pre"/>
    <property type="match status" value="1"/>
</dbReference>
<dbReference type="Proteomes" id="UP001524435">
    <property type="component" value="Unassembled WGS sequence"/>
</dbReference>
<dbReference type="CDD" id="cd17242">
    <property type="entry name" value="MobM_relaxase"/>
    <property type="match status" value="1"/>
</dbReference>
<dbReference type="Gene3D" id="3.30.930.30">
    <property type="match status" value="1"/>
</dbReference>
<gene>
    <name evidence="3" type="ORF">NE663_02665</name>
</gene>
<comment type="caution">
    <text evidence="3">The sequence shown here is derived from an EMBL/GenBank/DDBJ whole genome shotgun (WGS) entry which is preliminary data.</text>
</comment>
<sequence>MQSKTISITLGKGSISHNARTFIADNVDPNRTPLNVEFVNQDIKQAYHYLFDEALEKYNAKQKRSDRVIKDYYEKIRTGKQEKLFHEIIVQVGNKDTMNATSENGQLAKEILSQYMDDFLKRNKNLYVFSAHLHMDEETPHLHIDFIPYTTGSKRGLETRVSLKKAMEELGFIGKGKQETEYNLWVNAEKEHLAQIMQTHEIEWQKLDTHNQHLSVYDFKKQERIKEVEELTKQVDSLVDKINDYQQDIHDVDQLTSEITDDLWNIPEPRRFMSANSYKKDIIEPFIKKLKTVIKRIINDYLRLRHEVKELRTRILPLRIKINEQDELIDRLLDENRINSTKLKKLQRVLGQKTYEEILNKPKEKRKNVREKDYR</sequence>
<name>A0ABT1SKH9_9FIRM</name>
<dbReference type="EMBL" id="JANGCH010000003">
    <property type="protein sequence ID" value="MCQ5121165.1"/>
    <property type="molecule type" value="Genomic_DNA"/>
</dbReference>
<comment type="similarity">
    <text evidence="1">Belongs to the plasmid mobilization pre family.</text>
</comment>
<dbReference type="InterPro" id="IPR001668">
    <property type="entry name" value="Mob_Pre"/>
</dbReference>
<keyword evidence="2" id="KW-0175">Coiled coil</keyword>
<protein>
    <submittedName>
        <fullName evidence="3">Plasmid recombination protein</fullName>
    </submittedName>
</protein>
<evidence type="ECO:0000256" key="2">
    <source>
        <dbReference type="SAM" id="Coils"/>
    </source>
</evidence>
<dbReference type="RefSeq" id="WP_256197399.1">
    <property type="nucleotide sequence ID" value="NZ_JANGCH010000003.1"/>
</dbReference>
<feature type="coiled-coil region" evidence="2">
    <location>
        <begin position="221"/>
        <end position="248"/>
    </location>
</feature>
<keyword evidence="4" id="KW-1185">Reference proteome</keyword>
<accession>A0ABT1SKH9</accession>
<organism evidence="3 4">
    <name type="scientific">Massilicoli timonensis</name>
    <dbReference type="NCBI Taxonomy" id="2015901"/>
    <lineage>
        <taxon>Bacteria</taxon>
        <taxon>Bacillati</taxon>
        <taxon>Bacillota</taxon>
        <taxon>Erysipelotrichia</taxon>
        <taxon>Erysipelotrichales</taxon>
        <taxon>Erysipelotrichaceae</taxon>
        <taxon>Massilicoli</taxon>
    </lineage>
</organism>
<evidence type="ECO:0000313" key="3">
    <source>
        <dbReference type="EMBL" id="MCQ5121165.1"/>
    </source>
</evidence>
<evidence type="ECO:0000256" key="1">
    <source>
        <dbReference type="ARBA" id="ARBA00010657"/>
    </source>
</evidence>
<proteinExistence type="inferred from homology"/>
<evidence type="ECO:0000313" key="4">
    <source>
        <dbReference type="Proteomes" id="UP001524435"/>
    </source>
</evidence>
<reference evidence="3 4" key="1">
    <citation type="submission" date="2022-06" db="EMBL/GenBank/DDBJ databases">
        <title>Isolation of gut microbiota from human fecal samples.</title>
        <authorList>
            <person name="Pamer E.G."/>
            <person name="Barat B."/>
            <person name="Waligurski E."/>
            <person name="Medina S."/>
            <person name="Paddock L."/>
            <person name="Mostad J."/>
        </authorList>
    </citation>
    <scope>NUCLEOTIDE SEQUENCE [LARGE SCALE GENOMIC DNA]</scope>
    <source>
        <strain evidence="3 4">DFI.6.1</strain>
    </source>
</reference>